<accession>A0A378TYR7</accession>
<dbReference type="RefSeq" id="WP_074897387.1">
    <property type="nucleotide sequence ID" value="NZ_CP031252.1"/>
</dbReference>
<evidence type="ECO:0000256" key="1">
    <source>
        <dbReference type="SAM" id="SignalP"/>
    </source>
</evidence>
<dbReference type="EMBL" id="UGQW01000002">
    <property type="protein sequence ID" value="STZ68108.1"/>
    <property type="molecule type" value="Genomic_DNA"/>
</dbReference>
<evidence type="ECO:0000313" key="3">
    <source>
        <dbReference type="Proteomes" id="UP000254927"/>
    </source>
</evidence>
<reference evidence="2 3" key="1">
    <citation type="submission" date="2018-06" db="EMBL/GenBank/DDBJ databases">
        <authorList>
            <consortium name="Pathogen Informatics"/>
            <person name="Doyle S."/>
        </authorList>
    </citation>
    <scope>NUCLEOTIDE SEQUENCE [LARGE SCALE GENOMIC DNA]</scope>
    <source>
        <strain evidence="2 3">NCTC10660</strain>
    </source>
</reference>
<dbReference type="Proteomes" id="UP000254927">
    <property type="component" value="Unassembled WGS sequence"/>
</dbReference>
<feature type="chain" id="PRO_5016788151" description="Lipoprotein" evidence="1">
    <location>
        <begin position="21"/>
        <end position="171"/>
    </location>
</feature>
<organism evidence="2 3">
    <name type="scientific">Neisseria elongata</name>
    <dbReference type="NCBI Taxonomy" id="495"/>
    <lineage>
        <taxon>Bacteria</taxon>
        <taxon>Pseudomonadati</taxon>
        <taxon>Pseudomonadota</taxon>
        <taxon>Betaproteobacteria</taxon>
        <taxon>Neisseriales</taxon>
        <taxon>Neisseriaceae</taxon>
        <taxon>Neisseria</taxon>
    </lineage>
</organism>
<dbReference type="AlphaFoldDB" id="A0A378TYR7"/>
<protein>
    <recommendedName>
        <fullName evidence="4">Lipoprotein</fullName>
    </recommendedName>
</protein>
<evidence type="ECO:0000313" key="2">
    <source>
        <dbReference type="EMBL" id="STZ68108.1"/>
    </source>
</evidence>
<proteinExistence type="predicted"/>
<evidence type="ECO:0008006" key="4">
    <source>
        <dbReference type="Google" id="ProtNLM"/>
    </source>
</evidence>
<name>A0A378TYR7_NEIEL</name>
<gene>
    <name evidence="2" type="ORF">NCTC10660_01614</name>
</gene>
<feature type="signal peptide" evidence="1">
    <location>
        <begin position="1"/>
        <end position="20"/>
    </location>
</feature>
<keyword evidence="1" id="KW-0732">Signal</keyword>
<sequence>MLRRVTPIWLFILLSATAWAGGLQEERLAGTWTCVPPGKSDSPSYKSTFTFSTDKKIKSYTDMYIPLETDTPKQGVKTAIYRTTESGTWRLEGNRLETIVREEKVERMHDLAKIGTLDRRLDDEMFASMKQAVEEQKEIKGMREYIVKKLDVAALHMSEDGKFPIICSKLK</sequence>